<sequence length="39" mass="4064">MFLIGGCPDNSHCEAGGSPRGSRYICHNTGRSPKTSVGI</sequence>
<proteinExistence type="predicted"/>
<dbReference type="AlphaFoldDB" id="A0A0E9Y0J8"/>
<accession>A0A0E9Y0J8</accession>
<dbReference type="EMBL" id="GBXM01000947">
    <property type="protein sequence ID" value="JAI07631.1"/>
    <property type="molecule type" value="Transcribed_RNA"/>
</dbReference>
<evidence type="ECO:0000313" key="1">
    <source>
        <dbReference type="EMBL" id="JAI07631.1"/>
    </source>
</evidence>
<name>A0A0E9Y0J8_ANGAN</name>
<reference evidence="1" key="1">
    <citation type="submission" date="2014-11" db="EMBL/GenBank/DDBJ databases">
        <authorList>
            <person name="Amaro Gonzalez C."/>
        </authorList>
    </citation>
    <scope>NUCLEOTIDE SEQUENCE</scope>
</reference>
<reference evidence="1" key="2">
    <citation type="journal article" date="2015" name="Fish Shellfish Immunol.">
        <title>Early steps in the European eel (Anguilla anguilla)-Vibrio vulnificus interaction in the gills: Role of the RtxA13 toxin.</title>
        <authorList>
            <person name="Callol A."/>
            <person name="Pajuelo D."/>
            <person name="Ebbesson L."/>
            <person name="Teles M."/>
            <person name="MacKenzie S."/>
            <person name="Amaro C."/>
        </authorList>
    </citation>
    <scope>NUCLEOTIDE SEQUENCE</scope>
</reference>
<organism evidence="1">
    <name type="scientific">Anguilla anguilla</name>
    <name type="common">European freshwater eel</name>
    <name type="synonym">Muraena anguilla</name>
    <dbReference type="NCBI Taxonomy" id="7936"/>
    <lineage>
        <taxon>Eukaryota</taxon>
        <taxon>Metazoa</taxon>
        <taxon>Chordata</taxon>
        <taxon>Craniata</taxon>
        <taxon>Vertebrata</taxon>
        <taxon>Euteleostomi</taxon>
        <taxon>Actinopterygii</taxon>
        <taxon>Neopterygii</taxon>
        <taxon>Teleostei</taxon>
        <taxon>Anguilliformes</taxon>
        <taxon>Anguillidae</taxon>
        <taxon>Anguilla</taxon>
    </lineage>
</organism>
<protein>
    <submittedName>
        <fullName evidence="1">Uncharacterized protein</fullName>
    </submittedName>
</protein>